<feature type="DNA-binding region" description="H-T-H motif" evidence="4">
    <location>
        <begin position="36"/>
        <end position="55"/>
    </location>
</feature>
<keyword evidence="2 4" id="KW-0238">DNA-binding</keyword>
<dbReference type="PROSITE" id="PS50977">
    <property type="entry name" value="HTH_TETR_2"/>
    <property type="match status" value="1"/>
</dbReference>
<dbReference type="SUPFAM" id="SSF46689">
    <property type="entry name" value="Homeodomain-like"/>
    <property type="match status" value="1"/>
</dbReference>
<dbReference type="PANTHER" id="PTHR30055:SF234">
    <property type="entry name" value="HTH-TYPE TRANSCRIPTIONAL REGULATOR BETI"/>
    <property type="match status" value="1"/>
</dbReference>
<keyword evidence="1" id="KW-0805">Transcription regulation</keyword>
<evidence type="ECO:0000256" key="3">
    <source>
        <dbReference type="ARBA" id="ARBA00023163"/>
    </source>
</evidence>
<dbReference type="Gene3D" id="1.10.357.10">
    <property type="entry name" value="Tetracycline Repressor, domain 2"/>
    <property type="match status" value="1"/>
</dbReference>
<evidence type="ECO:0000256" key="1">
    <source>
        <dbReference type="ARBA" id="ARBA00023015"/>
    </source>
</evidence>
<accession>A0ABU8DYQ5</accession>
<gene>
    <name evidence="6" type="ORF">TEK04_15690</name>
</gene>
<name>A0ABU8DYQ5_9ACTN</name>
<dbReference type="PANTHER" id="PTHR30055">
    <property type="entry name" value="HTH-TYPE TRANSCRIPTIONAL REGULATOR RUTR"/>
    <property type="match status" value="1"/>
</dbReference>
<keyword evidence="7" id="KW-1185">Reference proteome</keyword>
<dbReference type="InterPro" id="IPR001647">
    <property type="entry name" value="HTH_TetR"/>
</dbReference>
<keyword evidence="3" id="KW-0804">Transcription</keyword>
<sequence length="236" mass="24791">MVARPRGGAADGDATRAALIEAALRLFTTQSVDSVSVRAINREAGVAPAAVHYHFGSKEALVVAAVERYGLAVNATITAHIQRLLEAPGQPDPADLVAVLADAYRHLLVDHPVYGRAWLNVVAQLSDAADPWFSESQAPVDALLHQLARRVFPDAASERVRTAVRLGALTLIRMTVQDGVVALADVPTDQLAEVEHPDRGARRAGAARATTVAPARAEPGMLARFVAGGLVAAING</sequence>
<dbReference type="Pfam" id="PF00440">
    <property type="entry name" value="TetR_N"/>
    <property type="match status" value="1"/>
</dbReference>
<evidence type="ECO:0000259" key="5">
    <source>
        <dbReference type="PROSITE" id="PS50977"/>
    </source>
</evidence>
<organism evidence="6 7">
    <name type="scientific">Klenkia sesuvii</name>
    <dbReference type="NCBI Taxonomy" id="3103137"/>
    <lineage>
        <taxon>Bacteria</taxon>
        <taxon>Bacillati</taxon>
        <taxon>Actinomycetota</taxon>
        <taxon>Actinomycetes</taxon>
        <taxon>Geodermatophilales</taxon>
        <taxon>Geodermatophilaceae</taxon>
        <taxon>Klenkia</taxon>
    </lineage>
</organism>
<dbReference type="InterPro" id="IPR009057">
    <property type="entry name" value="Homeodomain-like_sf"/>
</dbReference>
<dbReference type="InterPro" id="IPR023772">
    <property type="entry name" value="DNA-bd_HTH_TetR-type_CS"/>
</dbReference>
<evidence type="ECO:0000313" key="6">
    <source>
        <dbReference type="EMBL" id="MEI4273169.1"/>
    </source>
</evidence>
<evidence type="ECO:0000256" key="4">
    <source>
        <dbReference type="PROSITE-ProRule" id="PRU00335"/>
    </source>
</evidence>
<dbReference type="PRINTS" id="PR00455">
    <property type="entry name" value="HTHTETR"/>
</dbReference>
<dbReference type="EMBL" id="JBAPLU010000017">
    <property type="protein sequence ID" value="MEI4273169.1"/>
    <property type="molecule type" value="Genomic_DNA"/>
</dbReference>
<feature type="domain" description="HTH tetR-type" evidence="5">
    <location>
        <begin position="13"/>
        <end position="73"/>
    </location>
</feature>
<dbReference type="PROSITE" id="PS01081">
    <property type="entry name" value="HTH_TETR_1"/>
    <property type="match status" value="1"/>
</dbReference>
<evidence type="ECO:0000256" key="2">
    <source>
        <dbReference type="ARBA" id="ARBA00023125"/>
    </source>
</evidence>
<reference evidence="6 7" key="1">
    <citation type="submission" date="2024-03" db="EMBL/GenBank/DDBJ databases">
        <title>Draft genome sequence of Klenkia sp. LSe6-5.</title>
        <authorList>
            <person name="Duangmal K."/>
            <person name="Chantavorakit T."/>
        </authorList>
    </citation>
    <scope>NUCLEOTIDE SEQUENCE [LARGE SCALE GENOMIC DNA]</scope>
    <source>
        <strain evidence="6 7">LSe6-5</strain>
    </source>
</reference>
<proteinExistence type="predicted"/>
<comment type="caution">
    <text evidence="6">The sequence shown here is derived from an EMBL/GenBank/DDBJ whole genome shotgun (WGS) entry which is preliminary data.</text>
</comment>
<dbReference type="Proteomes" id="UP001361570">
    <property type="component" value="Unassembled WGS sequence"/>
</dbReference>
<evidence type="ECO:0000313" key="7">
    <source>
        <dbReference type="Proteomes" id="UP001361570"/>
    </source>
</evidence>
<dbReference type="InterPro" id="IPR050109">
    <property type="entry name" value="HTH-type_TetR-like_transc_reg"/>
</dbReference>
<dbReference type="RefSeq" id="WP_336405290.1">
    <property type="nucleotide sequence ID" value="NZ_JBAPLU010000017.1"/>
</dbReference>
<protein>
    <submittedName>
        <fullName evidence="6">TetR/AcrR family transcriptional regulator</fullName>
    </submittedName>
</protein>